<evidence type="ECO:0000256" key="4">
    <source>
        <dbReference type="ARBA" id="ARBA00023004"/>
    </source>
</evidence>
<name>E4T4H0_PALPW</name>
<dbReference type="GO" id="GO:0005737">
    <property type="term" value="C:cytoplasm"/>
    <property type="evidence" value="ECO:0007669"/>
    <property type="project" value="UniProtKB-SubCell"/>
</dbReference>
<accession>E4T4H0</accession>
<sequence>MSSPQKFSENDKMSDLINENHSLLLVISRFGLSLGFGNHTVKEVCESNNIDCKTFLVVVNFLSEANFEVDHNADDISVVSIIQYLKNAHAYFLDFKLPIIRKKLIDAVKSQGENIPYESIFLKFFDEYVMEVTKHMEYENKVVFPYALKLVNGKRDSRYSISVFQGRHNEIDSKLIELKNILIKYYPAKGNNYFLTEVLFDILSCEIDLASHNQVEDYLFVPTVEALEHQSKTK</sequence>
<dbReference type="Gene3D" id="1.20.120.520">
    <property type="entry name" value="nmb1532 protein domain like"/>
    <property type="match status" value="1"/>
</dbReference>
<keyword evidence="2" id="KW-0963">Cytoplasm</keyword>
<dbReference type="GO" id="GO:0046872">
    <property type="term" value="F:metal ion binding"/>
    <property type="evidence" value="ECO:0007669"/>
    <property type="project" value="UniProtKB-KW"/>
</dbReference>
<comment type="subcellular location">
    <subcellularLocation>
        <location evidence="1">Cytoplasm</location>
    </subcellularLocation>
</comment>
<keyword evidence="7" id="KW-1185">Reference proteome</keyword>
<evidence type="ECO:0000313" key="6">
    <source>
        <dbReference type="EMBL" id="ADQ79614.1"/>
    </source>
</evidence>
<organism evidence="6 7">
    <name type="scientific">Paludibacter propionicigenes (strain DSM 17365 / JCM 13257 / WB4)</name>
    <dbReference type="NCBI Taxonomy" id="694427"/>
    <lineage>
        <taxon>Bacteria</taxon>
        <taxon>Pseudomonadati</taxon>
        <taxon>Bacteroidota</taxon>
        <taxon>Bacteroidia</taxon>
        <taxon>Bacteroidales</taxon>
        <taxon>Paludibacteraceae</taxon>
        <taxon>Paludibacter</taxon>
    </lineage>
</organism>
<reference evidence="6 7" key="2">
    <citation type="journal article" date="2011" name="Stand. Genomic Sci.">
        <title>Complete genome sequence of Paludibacter propionicigenes type strain (WB4).</title>
        <authorList>
            <person name="Gronow S."/>
            <person name="Munk C."/>
            <person name="Lapidus A."/>
            <person name="Nolan M."/>
            <person name="Lucas S."/>
            <person name="Hammon N."/>
            <person name="Deshpande S."/>
            <person name="Cheng J.F."/>
            <person name="Tapia R."/>
            <person name="Han C."/>
            <person name="Goodwin L."/>
            <person name="Pitluck S."/>
            <person name="Liolios K."/>
            <person name="Ivanova N."/>
            <person name="Mavromatis K."/>
            <person name="Mikhailova N."/>
            <person name="Pati A."/>
            <person name="Chen A."/>
            <person name="Palaniappan K."/>
            <person name="Land M."/>
            <person name="Hauser L."/>
            <person name="Chang Y.J."/>
            <person name="Jeffries C.D."/>
            <person name="Brambilla E."/>
            <person name="Rohde M."/>
            <person name="Goker M."/>
            <person name="Detter J.C."/>
            <person name="Woyke T."/>
            <person name="Bristow J."/>
            <person name="Eisen J.A."/>
            <person name="Markowitz V."/>
            <person name="Hugenholtz P."/>
            <person name="Kyrpides N.C."/>
            <person name="Klenk H.P."/>
        </authorList>
    </citation>
    <scope>NUCLEOTIDE SEQUENCE [LARGE SCALE GENOMIC DNA]</scope>
    <source>
        <strain evidence="7">DSM 17365 / JCM 13257 / WB4</strain>
    </source>
</reference>
<dbReference type="InterPro" id="IPR019903">
    <property type="entry name" value="RIC_family"/>
</dbReference>
<dbReference type="Pfam" id="PF01814">
    <property type="entry name" value="Hemerythrin"/>
    <property type="match status" value="1"/>
</dbReference>
<dbReference type="RefSeq" id="WP_013444983.1">
    <property type="nucleotide sequence ID" value="NC_014734.1"/>
</dbReference>
<reference key="1">
    <citation type="submission" date="2010-11" db="EMBL/GenBank/DDBJ databases">
        <title>The complete genome of Paludibacter propionicigenes DSM 17365.</title>
        <authorList>
            <consortium name="US DOE Joint Genome Institute (JGI-PGF)"/>
            <person name="Lucas S."/>
            <person name="Copeland A."/>
            <person name="Lapidus A."/>
            <person name="Bruce D."/>
            <person name="Goodwin L."/>
            <person name="Pitluck S."/>
            <person name="Kyrpides N."/>
            <person name="Mavromatis K."/>
            <person name="Ivanova N."/>
            <person name="Munk A.C."/>
            <person name="Brettin T."/>
            <person name="Detter J.C."/>
            <person name="Han C."/>
            <person name="Tapia R."/>
            <person name="Land M."/>
            <person name="Hauser L."/>
            <person name="Markowitz V."/>
            <person name="Cheng J.-F."/>
            <person name="Hugenholtz P."/>
            <person name="Woyke T."/>
            <person name="Wu D."/>
            <person name="Gronow S."/>
            <person name="Wellnitz S."/>
            <person name="Brambilla E."/>
            <person name="Klenk H.-P."/>
            <person name="Eisen J.A."/>
        </authorList>
    </citation>
    <scope>NUCLEOTIDE SEQUENCE</scope>
    <source>
        <strain>WB4</strain>
    </source>
</reference>
<gene>
    <name evidence="6" type="ordered locus">Palpr_1468</name>
</gene>
<evidence type="ECO:0000256" key="1">
    <source>
        <dbReference type="ARBA" id="ARBA00004496"/>
    </source>
</evidence>
<feature type="domain" description="Hemerythrin-like" evidence="5">
    <location>
        <begin position="81"/>
        <end position="223"/>
    </location>
</feature>
<dbReference type="EMBL" id="CP002345">
    <property type="protein sequence ID" value="ADQ79614.1"/>
    <property type="molecule type" value="Genomic_DNA"/>
</dbReference>
<dbReference type="Proteomes" id="UP000008718">
    <property type="component" value="Chromosome"/>
</dbReference>
<dbReference type="PANTHER" id="PTHR36438">
    <property type="entry name" value="IRON-SULFUR CLUSTER REPAIR PROTEIN YTFE"/>
    <property type="match status" value="1"/>
</dbReference>
<evidence type="ECO:0000313" key="7">
    <source>
        <dbReference type="Proteomes" id="UP000008718"/>
    </source>
</evidence>
<dbReference type="InterPro" id="IPR012312">
    <property type="entry name" value="Hemerythrin-like"/>
</dbReference>
<keyword evidence="4" id="KW-0408">Iron</keyword>
<dbReference type="STRING" id="694427.Palpr_1468"/>
<proteinExistence type="predicted"/>
<dbReference type="AlphaFoldDB" id="E4T4H0"/>
<evidence type="ECO:0000259" key="5">
    <source>
        <dbReference type="Pfam" id="PF01814"/>
    </source>
</evidence>
<dbReference type="HOGENOM" id="CLU_076075_1_0_10"/>
<evidence type="ECO:0000256" key="3">
    <source>
        <dbReference type="ARBA" id="ARBA00022723"/>
    </source>
</evidence>
<dbReference type="eggNOG" id="COG2846">
    <property type="taxonomic scope" value="Bacteria"/>
</dbReference>
<dbReference type="OrthoDB" id="937463at2"/>
<evidence type="ECO:0000256" key="2">
    <source>
        <dbReference type="ARBA" id="ARBA00022490"/>
    </source>
</evidence>
<protein>
    <submittedName>
        <fullName evidence="6">Hemerythrin HHE cation binding domain protein</fullName>
    </submittedName>
</protein>
<dbReference type="PANTHER" id="PTHR36438:SF1">
    <property type="entry name" value="IRON-SULFUR CLUSTER REPAIR PROTEIN YTFE"/>
    <property type="match status" value="1"/>
</dbReference>
<dbReference type="KEGG" id="ppn:Palpr_1468"/>
<keyword evidence="3" id="KW-0479">Metal-binding</keyword>